<dbReference type="EMBL" id="SXFB01000001">
    <property type="protein sequence ID" value="NFV24929.1"/>
    <property type="molecule type" value="Genomic_DNA"/>
</dbReference>
<comment type="caution">
    <text evidence="1">The sequence shown here is derived from an EMBL/GenBank/DDBJ whole genome shotgun (WGS) entry which is preliminary data.</text>
</comment>
<dbReference type="Pfam" id="PF09563">
    <property type="entry name" value="RE_LlaJI"/>
    <property type="match status" value="1"/>
</dbReference>
<dbReference type="AlphaFoldDB" id="A0A6B4JJU2"/>
<keyword evidence="1" id="KW-0540">Nuclease</keyword>
<evidence type="ECO:0000313" key="1">
    <source>
        <dbReference type="EMBL" id="NFV24929.1"/>
    </source>
</evidence>
<name>A0A6B4JJU2_CLOBO</name>
<dbReference type="RefSeq" id="WP_003374476.1">
    <property type="nucleotide sequence ID" value="NZ_JACBBA010000001.1"/>
</dbReference>
<dbReference type="InterPro" id="IPR018579">
    <property type="entry name" value="Restrct_endonuc_II_LlaJI"/>
</dbReference>
<organism evidence="1 2">
    <name type="scientific">Clostridium botulinum</name>
    <dbReference type="NCBI Taxonomy" id="1491"/>
    <lineage>
        <taxon>Bacteria</taxon>
        <taxon>Bacillati</taxon>
        <taxon>Bacillota</taxon>
        <taxon>Clostridia</taxon>
        <taxon>Eubacteriales</taxon>
        <taxon>Clostridiaceae</taxon>
        <taxon>Clostridium</taxon>
    </lineage>
</organism>
<keyword evidence="1" id="KW-0378">Hydrolase</keyword>
<protein>
    <submittedName>
        <fullName evidence="1">LlaJI family restriction endonuclease</fullName>
    </submittedName>
</protein>
<keyword evidence="1" id="KW-0255">Endonuclease</keyword>
<sequence length="413" mass="48534">MKSKIKKYNEKYFNNIEDVPNAEELVEKKICDKKGNSVIFNVTGIIMFKGIVYIIFPCGYKIDKSNDDIQILFDLFTILINEEKMDKDEFENIDIEYEGNGEIISVAYEIIKDYREYGYVRIEQVVEGINIGGKVNWKKTMKLKTQIFNEDGMPIFANLVNTHKVNDKDALLRALHIYTINKSIAMFGELFGIKNDYDEEEIVLPVDKEYAIKFLRAERQVTYNTRLLRVIDLIIKFIDSREEESKDNAVMSLSTKSFYAVWELMCKKAFSDEYKDMKEEIPRPYWKIADKEPKYTEQIPDILYKENRSLFILDAKYYNVKKNKPGWHDLVKQYFYEMSLRAVMKDVDESYNVMLIPGQCEEVMKMWGIAEVEGVSRFGQVKGVELNMKIIVKSYCYGAKENHREILKKVINS</sequence>
<dbReference type="Proteomes" id="UP000486903">
    <property type="component" value="Unassembled WGS sequence"/>
</dbReference>
<evidence type="ECO:0000313" key="2">
    <source>
        <dbReference type="Proteomes" id="UP000486903"/>
    </source>
</evidence>
<proteinExistence type="predicted"/>
<dbReference type="GO" id="GO:0004519">
    <property type="term" value="F:endonuclease activity"/>
    <property type="evidence" value="ECO:0007669"/>
    <property type="project" value="UniProtKB-KW"/>
</dbReference>
<gene>
    <name evidence="1" type="ORF">FDG31_01870</name>
</gene>
<reference evidence="1 2" key="1">
    <citation type="submission" date="2019-04" db="EMBL/GenBank/DDBJ databases">
        <title>Genome sequencing of Clostridium botulinum Groups I-IV and Clostridium butyricum.</title>
        <authorList>
            <person name="Brunt J."/>
            <person name="Van Vliet A.H.M."/>
            <person name="Stringer S.C."/>
            <person name="Carter A.T."/>
            <person name="Peck M.W."/>
        </authorList>
    </citation>
    <scope>NUCLEOTIDE SEQUENCE [LARGE SCALE GENOMIC DNA]</scope>
    <source>
        <strain evidence="1 2">BL81</strain>
    </source>
</reference>
<accession>A0A6B4JJU2</accession>